<keyword evidence="5" id="KW-1185">Reference proteome</keyword>
<name>A0ABS6B2R7_9NOCA</name>
<dbReference type="EMBL" id="JAHKNI010000006">
    <property type="protein sequence ID" value="MBU3063746.1"/>
    <property type="molecule type" value="Genomic_DNA"/>
</dbReference>
<evidence type="ECO:0000256" key="1">
    <source>
        <dbReference type="ARBA" id="ARBA00022722"/>
    </source>
</evidence>
<evidence type="ECO:0000256" key="2">
    <source>
        <dbReference type="ARBA" id="ARBA00022801"/>
    </source>
</evidence>
<reference evidence="4 5" key="1">
    <citation type="submission" date="2021-06" db="EMBL/GenBank/DDBJ databases">
        <title>Actinomycetes sequencing.</title>
        <authorList>
            <person name="Shan Q."/>
        </authorList>
    </citation>
    <scope>NUCLEOTIDE SEQUENCE [LARGE SCALE GENOMIC DNA]</scope>
    <source>
        <strain evidence="4 5">NEAU-G5</strain>
    </source>
</reference>
<evidence type="ECO:0000256" key="3">
    <source>
        <dbReference type="SAM" id="MobiDB-lite"/>
    </source>
</evidence>
<gene>
    <name evidence="4" type="ORF">KO481_19700</name>
</gene>
<dbReference type="RefSeq" id="WP_215918648.1">
    <property type="nucleotide sequence ID" value="NZ_JAHKNI010000006.1"/>
</dbReference>
<evidence type="ECO:0000313" key="5">
    <source>
        <dbReference type="Proteomes" id="UP000733379"/>
    </source>
</evidence>
<organism evidence="4 5">
    <name type="scientific">Nocardia albiluteola</name>
    <dbReference type="NCBI Taxonomy" id="2842303"/>
    <lineage>
        <taxon>Bacteria</taxon>
        <taxon>Bacillati</taxon>
        <taxon>Actinomycetota</taxon>
        <taxon>Actinomycetes</taxon>
        <taxon>Mycobacteriales</taxon>
        <taxon>Nocardiaceae</taxon>
        <taxon>Nocardia</taxon>
    </lineage>
</organism>
<proteinExistence type="predicted"/>
<protein>
    <submittedName>
        <fullName evidence="4">Ribonuclease</fullName>
    </submittedName>
</protein>
<keyword evidence="1" id="KW-0540">Nuclease</keyword>
<dbReference type="Proteomes" id="UP000733379">
    <property type="component" value="Unassembled WGS sequence"/>
</dbReference>
<dbReference type="Gene3D" id="3.10.450.30">
    <property type="entry name" value="Microbial ribonucleases"/>
    <property type="match status" value="1"/>
</dbReference>
<evidence type="ECO:0000313" key="4">
    <source>
        <dbReference type="EMBL" id="MBU3063746.1"/>
    </source>
</evidence>
<comment type="caution">
    <text evidence="4">The sequence shown here is derived from an EMBL/GenBank/DDBJ whole genome shotgun (WGS) entry which is preliminary data.</text>
</comment>
<feature type="region of interest" description="Disordered" evidence="3">
    <location>
        <begin position="68"/>
        <end position="104"/>
    </location>
</feature>
<accession>A0ABS6B2R7</accession>
<dbReference type="Pfam" id="PF00545">
    <property type="entry name" value="Ribonuclease"/>
    <property type="match status" value="1"/>
</dbReference>
<dbReference type="SUPFAM" id="SSF53933">
    <property type="entry name" value="Microbial ribonucleases"/>
    <property type="match status" value="1"/>
</dbReference>
<dbReference type="InterPro" id="IPR016191">
    <property type="entry name" value="Ribonuclease/ribotoxin"/>
</dbReference>
<sequence length="144" mass="15273">MSSKRLQSKAVASLAAVVLAGLTAMSVLLGGVDAVRTPGITVAAAQIQQVGCAIPDRAWQTLKLIDAGEWPPNDGSGTKGGTTWTDREGSLPRTGANGNPVHYTEWDVNEKQPGQTRDAERIVTGDDGTAWYTGDHYASFCQMR</sequence>
<keyword evidence="2" id="KW-0378">Hydrolase</keyword>
<dbReference type="InterPro" id="IPR000026">
    <property type="entry name" value="N1-like"/>
</dbReference>